<keyword evidence="6" id="KW-0808">Transferase</keyword>
<dbReference type="NCBIfam" id="TIGR02614">
    <property type="entry name" value="ftsW"/>
    <property type="match status" value="1"/>
</dbReference>
<dbReference type="AlphaFoldDB" id="A0A1J5QC69"/>
<sequence>MTGGAAAPAVTLDAPVPRERGRFLGQWNSAVTSYYVLTGTTTLLLVIGLVMVLSSSSVDAISANKSPYADVLTQAKFAMIGLPLLLAASRLPIKFFEGIAWVALAGSAVLQLAVFVPGVGLSVLGNENWIHVGGFTAQPSELVKLALAIWLGAVLARKRPLLHEWKHALIPVVPVSGIMIGLVLIGHDLGTALILFLLVAGAMFVAGVPLRVFAVAGGLAGGVVAALTMLSTNRTSRISSWLSSTCDDQGACYQTKHGIWGLATGGIGGLGLGGSREKWGYLPERHNDFIFAILGEELGLIGTLLVLVLFALLGLAMARIIRRHPDPFVKITTGAIMSWVIGQALLNIAVVIGLAPVIGLPLPLVSSGGSALITTMAALGVVIAFARSEPGASEALAARSGVVRRSLGVLSAARRAGARAGRR</sequence>
<dbReference type="PANTHER" id="PTHR30474:SF2">
    <property type="entry name" value="PEPTIDOGLYCAN GLYCOSYLTRANSFERASE FTSW-RELATED"/>
    <property type="match status" value="1"/>
</dbReference>
<evidence type="ECO:0000256" key="2">
    <source>
        <dbReference type="ARBA" id="ARBA00004752"/>
    </source>
</evidence>
<evidence type="ECO:0000313" key="18">
    <source>
        <dbReference type="EMBL" id="OIQ81209.1"/>
    </source>
</evidence>
<feature type="transmembrane region" description="Helical" evidence="17">
    <location>
        <begin position="336"/>
        <end position="358"/>
    </location>
</feature>
<dbReference type="GO" id="GO:0015648">
    <property type="term" value="F:lipid-linked peptidoglycan transporter activity"/>
    <property type="evidence" value="ECO:0007669"/>
    <property type="project" value="TreeGrafter"/>
</dbReference>
<dbReference type="InterPro" id="IPR013437">
    <property type="entry name" value="FtsW"/>
</dbReference>
<keyword evidence="11 17" id="KW-0472">Membrane</keyword>
<feature type="transmembrane region" description="Helical" evidence="17">
    <location>
        <begin position="289"/>
        <end position="315"/>
    </location>
</feature>
<feature type="transmembrane region" description="Helical" evidence="17">
    <location>
        <begin position="191"/>
        <end position="208"/>
    </location>
</feature>
<evidence type="ECO:0000256" key="5">
    <source>
        <dbReference type="ARBA" id="ARBA00022676"/>
    </source>
</evidence>
<dbReference type="GO" id="GO:0005886">
    <property type="term" value="C:plasma membrane"/>
    <property type="evidence" value="ECO:0007669"/>
    <property type="project" value="UniProtKB-SubCell"/>
</dbReference>
<dbReference type="InterPro" id="IPR018365">
    <property type="entry name" value="Cell_cycle_FtsW-rel_CS"/>
</dbReference>
<evidence type="ECO:0000256" key="10">
    <source>
        <dbReference type="ARBA" id="ARBA00022989"/>
    </source>
</evidence>
<feature type="transmembrane region" description="Helical" evidence="17">
    <location>
        <begin position="364"/>
        <end position="386"/>
    </location>
</feature>
<feature type="transmembrane region" description="Helical" evidence="17">
    <location>
        <begin position="34"/>
        <end position="54"/>
    </location>
</feature>
<evidence type="ECO:0000256" key="13">
    <source>
        <dbReference type="ARBA" id="ARBA00023316"/>
    </source>
</evidence>
<evidence type="ECO:0000256" key="8">
    <source>
        <dbReference type="ARBA" id="ARBA00022960"/>
    </source>
</evidence>
<evidence type="ECO:0000256" key="15">
    <source>
        <dbReference type="ARBA" id="ARBA00044770"/>
    </source>
</evidence>
<keyword evidence="13" id="KW-0961">Cell wall biogenesis/degradation</keyword>
<evidence type="ECO:0000256" key="12">
    <source>
        <dbReference type="ARBA" id="ARBA00023306"/>
    </source>
</evidence>
<dbReference type="GO" id="GO:0008360">
    <property type="term" value="P:regulation of cell shape"/>
    <property type="evidence" value="ECO:0007669"/>
    <property type="project" value="UniProtKB-KW"/>
</dbReference>
<evidence type="ECO:0000256" key="11">
    <source>
        <dbReference type="ARBA" id="ARBA00023136"/>
    </source>
</evidence>
<keyword evidence="5" id="KW-0328">Glycosyltransferase</keyword>
<dbReference type="GO" id="GO:0008955">
    <property type="term" value="F:peptidoglycan glycosyltransferase activity"/>
    <property type="evidence" value="ECO:0007669"/>
    <property type="project" value="UniProtKB-EC"/>
</dbReference>
<evidence type="ECO:0000256" key="9">
    <source>
        <dbReference type="ARBA" id="ARBA00022984"/>
    </source>
</evidence>
<evidence type="ECO:0000256" key="17">
    <source>
        <dbReference type="SAM" id="Phobius"/>
    </source>
</evidence>
<evidence type="ECO:0000256" key="16">
    <source>
        <dbReference type="ARBA" id="ARBA00049902"/>
    </source>
</evidence>
<dbReference type="PROSITE" id="PS00428">
    <property type="entry name" value="FTSW_RODA_SPOVE"/>
    <property type="match status" value="1"/>
</dbReference>
<keyword evidence="7 17" id="KW-0812">Transmembrane</keyword>
<proteinExistence type="predicted"/>
<evidence type="ECO:0000256" key="4">
    <source>
        <dbReference type="ARBA" id="ARBA00022618"/>
    </source>
</evidence>
<evidence type="ECO:0000256" key="6">
    <source>
        <dbReference type="ARBA" id="ARBA00022679"/>
    </source>
</evidence>
<feature type="transmembrane region" description="Helical" evidence="17">
    <location>
        <begin position="136"/>
        <end position="156"/>
    </location>
</feature>
<evidence type="ECO:0000256" key="3">
    <source>
        <dbReference type="ARBA" id="ARBA00022475"/>
    </source>
</evidence>
<dbReference type="Pfam" id="PF01098">
    <property type="entry name" value="FTSW_RODA_SPOVE"/>
    <property type="match status" value="1"/>
</dbReference>
<evidence type="ECO:0000256" key="14">
    <source>
        <dbReference type="ARBA" id="ARBA00032370"/>
    </source>
</evidence>
<dbReference type="GO" id="GO:0009252">
    <property type="term" value="P:peptidoglycan biosynthetic process"/>
    <property type="evidence" value="ECO:0007669"/>
    <property type="project" value="UniProtKB-KW"/>
</dbReference>
<keyword evidence="9" id="KW-0573">Peptidoglycan synthesis</keyword>
<dbReference type="EMBL" id="MLJW01000954">
    <property type="protein sequence ID" value="OIQ81209.1"/>
    <property type="molecule type" value="Genomic_DNA"/>
</dbReference>
<gene>
    <name evidence="18" type="primary">ftsW_13</name>
    <name evidence="18" type="ORF">GALL_370210</name>
</gene>
<feature type="transmembrane region" description="Helical" evidence="17">
    <location>
        <begin position="168"/>
        <end position="185"/>
    </location>
</feature>
<dbReference type="InterPro" id="IPR001182">
    <property type="entry name" value="FtsW/RodA"/>
</dbReference>
<evidence type="ECO:0000256" key="7">
    <source>
        <dbReference type="ARBA" id="ARBA00022692"/>
    </source>
</evidence>
<evidence type="ECO:0000256" key="1">
    <source>
        <dbReference type="ARBA" id="ARBA00004651"/>
    </source>
</evidence>
<dbReference type="EC" id="2.4.99.28" evidence="15"/>
<dbReference type="GO" id="GO:0071555">
    <property type="term" value="P:cell wall organization"/>
    <property type="evidence" value="ECO:0007669"/>
    <property type="project" value="UniProtKB-KW"/>
</dbReference>
<dbReference type="PANTHER" id="PTHR30474">
    <property type="entry name" value="CELL CYCLE PROTEIN"/>
    <property type="match status" value="1"/>
</dbReference>
<organism evidence="18">
    <name type="scientific">mine drainage metagenome</name>
    <dbReference type="NCBI Taxonomy" id="410659"/>
    <lineage>
        <taxon>unclassified sequences</taxon>
        <taxon>metagenomes</taxon>
        <taxon>ecological metagenomes</taxon>
    </lineage>
</organism>
<comment type="catalytic activity">
    <reaction evidence="16">
        <text>[GlcNAc-(1-&gt;4)-Mur2Ac(oyl-L-Ala-gamma-D-Glu-L-Lys-D-Ala-D-Ala)](n)-di-trans,octa-cis-undecaprenyl diphosphate + beta-D-GlcNAc-(1-&gt;4)-Mur2Ac(oyl-L-Ala-gamma-D-Glu-L-Lys-D-Ala-D-Ala)-di-trans,octa-cis-undecaprenyl diphosphate = [GlcNAc-(1-&gt;4)-Mur2Ac(oyl-L-Ala-gamma-D-Glu-L-Lys-D-Ala-D-Ala)](n+1)-di-trans,octa-cis-undecaprenyl diphosphate + di-trans,octa-cis-undecaprenyl diphosphate + H(+)</text>
        <dbReference type="Rhea" id="RHEA:23708"/>
        <dbReference type="Rhea" id="RHEA-COMP:9602"/>
        <dbReference type="Rhea" id="RHEA-COMP:9603"/>
        <dbReference type="ChEBI" id="CHEBI:15378"/>
        <dbReference type="ChEBI" id="CHEBI:58405"/>
        <dbReference type="ChEBI" id="CHEBI:60033"/>
        <dbReference type="ChEBI" id="CHEBI:78435"/>
        <dbReference type="EC" id="2.4.99.28"/>
    </reaction>
</comment>
<feature type="transmembrane region" description="Helical" evidence="17">
    <location>
        <begin position="100"/>
        <end position="124"/>
    </location>
</feature>
<keyword evidence="3" id="KW-1003">Cell membrane</keyword>
<feature type="transmembrane region" description="Helical" evidence="17">
    <location>
        <begin position="213"/>
        <end position="232"/>
    </location>
</feature>
<keyword evidence="4" id="KW-0132">Cell division</keyword>
<keyword evidence="10 17" id="KW-1133">Transmembrane helix</keyword>
<comment type="pathway">
    <text evidence="2">Cell wall biogenesis; peptidoglycan biosynthesis.</text>
</comment>
<keyword evidence="12" id="KW-0131">Cell cycle</keyword>
<dbReference type="GO" id="GO:0051301">
    <property type="term" value="P:cell division"/>
    <property type="evidence" value="ECO:0007669"/>
    <property type="project" value="UniProtKB-KW"/>
</dbReference>
<name>A0A1J5QC69_9ZZZZ</name>
<protein>
    <recommendedName>
        <fullName evidence="15">peptidoglycan glycosyltransferase</fullName>
        <ecNumber evidence="15">2.4.99.28</ecNumber>
    </recommendedName>
    <alternativeName>
        <fullName evidence="14">Peptidoglycan polymerase</fullName>
    </alternativeName>
</protein>
<accession>A0A1J5QC69</accession>
<dbReference type="GO" id="GO:0032153">
    <property type="term" value="C:cell division site"/>
    <property type="evidence" value="ECO:0007669"/>
    <property type="project" value="TreeGrafter"/>
</dbReference>
<keyword evidence="8" id="KW-0133">Cell shape</keyword>
<feature type="transmembrane region" description="Helical" evidence="17">
    <location>
        <begin position="74"/>
        <end position="93"/>
    </location>
</feature>
<comment type="caution">
    <text evidence="18">The sequence shown here is derived from an EMBL/GenBank/DDBJ whole genome shotgun (WGS) entry which is preliminary data.</text>
</comment>
<comment type="subcellular location">
    <subcellularLocation>
        <location evidence="1">Cell membrane</location>
        <topology evidence="1">Multi-pass membrane protein</topology>
    </subcellularLocation>
</comment>
<reference evidence="18" key="1">
    <citation type="submission" date="2016-10" db="EMBL/GenBank/DDBJ databases">
        <title>Sequence of Gallionella enrichment culture.</title>
        <authorList>
            <person name="Poehlein A."/>
            <person name="Muehling M."/>
            <person name="Daniel R."/>
        </authorList>
    </citation>
    <scope>NUCLEOTIDE SEQUENCE</scope>
</reference>